<protein>
    <submittedName>
        <fullName evidence="1">Uncharacterized protein</fullName>
    </submittedName>
</protein>
<sequence length="566" mass="61920">MTTSRYGLEGVDPEPLARPLHFYPSGRIAKNRFLKGPMSENFASWSPYIPLERGIPTDETVSLYKRWGEGTNNFGVIVTGSIDIDVESMSEPGAMAIPLEAGFNGERFDRFKALAEGAKVDGSLILGQVNHPGRQVQYRLNPNALSASDVQLEPKMGMTFGKPHAATIEEITGVVKGFAHAAEYLEKAGFDGIELHAGHGFLLSQFLSRTTNKRIDEYGPQTVESRMRIISDIAQAIKPRVSTRFILGAKLNSVEFQDGGITPDEVREVCETLERLGFDYVELSGGTNEKMGMTWEKESTRKREGFFLQWAEMIIKSLSSDRKMKTYISGGMRSAGAMVNALKVVDGVALGRPAAAEPDLPSKIIEGSVQGAVKPVEAYENDLPKTLAVAKVQISQIGRGYQPLNAGDIGLMGILEADLKLWYQSAVQDDDKVEYIPSAKFSGPQELYKPSVSESVPVRLNIPTQWYKEAYLTGSLCQKHIRNGIARLLSGITRKKDCSNIGVIGKRQVIRTSGRSDNNHVITLLSNTLNDAVAVIVQIQELSADNLSSPAIQQKKTTSIRASPGP</sequence>
<reference evidence="1" key="1">
    <citation type="submission" date="2022-08" db="EMBL/GenBank/DDBJ databases">
        <title>Genome Sequence of Fusarium decemcellulare.</title>
        <authorList>
            <person name="Buettner E."/>
        </authorList>
    </citation>
    <scope>NUCLEOTIDE SEQUENCE</scope>
    <source>
        <strain evidence="1">Babe19</strain>
    </source>
</reference>
<organism evidence="1 2">
    <name type="scientific">Fusarium decemcellulare</name>
    <dbReference type="NCBI Taxonomy" id="57161"/>
    <lineage>
        <taxon>Eukaryota</taxon>
        <taxon>Fungi</taxon>
        <taxon>Dikarya</taxon>
        <taxon>Ascomycota</taxon>
        <taxon>Pezizomycotina</taxon>
        <taxon>Sordariomycetes</taxon>
        <taxon>Hypocreomycetidae</taxon>
        <taxon>Hypocreales</taxon>
        <taxon>Nectriaceae</taxon>
        <taxon>Fusarium</taxon>
        <taxon>Fusarium decemcellulare species complex</taxon>
    </lineage>
</organism>
<dbReference type="Proteomes" id="UP001148629">
    <property type="component" value="Unassembled WGS sequence"/>
</dbReference>
<evidence type="ECO:0000313" key="2">
    <source>
        <dbReference type="Proteomes" id="UP001148629"/>
    </source>
</evidence>
<comment type="caution">
    <text evidence="1">The sequence shown here is derived from an EMBL/GenBank/DDBJ whole genome shotgun (WGS) entry which is preliminary data.</text>
</comment>
<dbReference type="EMBL" id="JANRMS010000173">
    <property type="protein sequence ID" value="KAJ3544918.1"/>
    <property type="molecule type" value="Genomic_DNA"/>
</dbReference>
<keyword evidence="2" id="KW-1185">Reference proteome</keyword>
<evidence type="ECO:0000313" key="1">
    <source>
        <dbReference type="EMBL" id="KAJ3544918.1"/>
    </source>
</evidence>
<proteinExistence type="predicted"/>
<accession>A0ACC1SRI2</accession>
<gene>
    <name evidence="1" type="ORF">NM208_g2772</name>
</gene>
<name>A0ACC1SRI2_9HYPO</name>